<keyword evidence="4" id="KW-1185">Reference proteome</keyword>
<dbReference type="HAMAP" id="MF_00634">
    <property type="entry name" value="UPF0235"/>
    <property type="match status" value="1"/>
</dbReference>
<accession>A0A0S7BLU4</accession>
<dbReference type="AlphaFoldDB" id="A0A0S7BLU4"/>
<comment type="similarity">
    <text evidence="1 2">Belongs to the UPF0235 family.</text>
</comment>
<dbReference type="Gene3D" id="3.30.1200.10">
    <property type="entry name" value="YggU-like"/>
    <property type="match status" value="1"/>
</dbReference>
<reference evidence="3" key="1">
    <citation type="submission" date="2015-07" db="EMBL/GenBank/DDBJ databases">
        <title>Draft Genome Sequences of Anaerolinea thermolimosa IMO-1, Bellilinea caldifistulae GOMI-1, Leptolinea tardivitalis YMTK-2, Levilinea saccharolytica KIBI-1,Longilinea arvoryzae KOME-1, Previously Described as Members of the Anaerolineaceae (Chloroflexi).</title>
        <authorList>
            <person name="Sekiguchi Y."/>
            <person name="Ohashi A."/>
            <person name="Matsuura N."/>
            <person name="Tourlousse M.D."/>
        </authorList>
    </citation>
    <scope>NUCLEOTIDE SEQUENCE [LARGE SCALE GENOMIC DNA]</scope>
    <source>
        <strain evidence="3">KOME-1</strain>
    </source>
</reference>
<dbReference type="PANTHER" id="PTHR13420:SF7">
    <property type="entry name" value="UPF0235 PROTEIN C15ORF40"/>
    <property type="match status" value="1"/>
</dbReference>
<evidence type="ECO:0000313" key="4">
    <source>
        <dbReference type="Proteomes" id="UP000055060"/>
    </source>
</evidence>
<sequence length="104" mass="11376">MTESRHFHLHNGQTGAAIAVRVTTRASKNEIQEILDDGTIKIRITSAPVDGQANETLLEYLAKLLDVKVSQLDIVAGQTGRDKLISVIGLDADTVQERIVKQVK</sequence>
<gene>
    <name evidence="3" type="ORF">LARV_02516</name>
</gene>
<dbReference type="GO" id="GO:0005737">
    <property type="term" value="C:cytoplasm"/>
    <property type="evidence" value="ECO:0007669"/>
    <property type="project" value="TreeGrafter"/>
</dbReference>
<organism evidence="3">
    <name type="scientific">Longilinea arvoryzae</name>
    <dbReference type="NCBI Taxonomy" id="360412"/>
    <lineage>
        <taxon>Bacteria</taxon>
        <taxon>Bacillati</taxon>
        <taxon>Chloroflexota</taxon>
        <taxon>Anaerolineae</taxon>
        <taxon>Anaerolineales</taxon>
        <taxon>Anaerolineaceae</taxon>
        <taxon>Longilinea</taxon>
    </lineage>
</organism>
<dbReference type="SUPFAM" id="SSF69786">
    <property type="entry name" value="YggU-like"/>
    <property type="match status" value="1"/>
</dbReference>
<dbReference type="Proteomes" id="UP000055060">
    <property type="component" value="Unassembled WGS sequence"/>
</dbReference>
<evidence type="ECO:0000256" key="2">
    <source>
        <dbReference type="HAMAP-Rule" id="MF_00634"/>
    </source>
</evidence>
<dbReference type="NCBIfam" id="TIGR00251">
    <property type="entry name" value="DUF167 family protein"/>
    <property type="match status" value="1"/>
</dbReference>
<evidence type="ECO:0000256" key="1">
    <source>
        <dbReference type="ARBA" id="ARBA00010364"/>
    </source>
</evidence>
<name>A0A0S7BLU4_9CHLR</name>
<dbReference type="STRING" id="360412.LARV_02516"/>
<dbReference type="Pfam" id="PF02594">
    <property type="entry name" value="DUF167"/>
    <property type="match status" value="1"/>
</dbReference>
<dbReference type="PANTHER" id="PTHR13420">
    <property type="entry name" value="UPF0235 PROTEIN C15ORF40"/>
    <property type="match status" value="1"/>
</dbReference>
<dbReference type="EMBL" id="DF967972">
    <property type="protein sequence ID" value="GAP14741.1"/>
    <property type="molecule type" value="Genomic_DNA"/>
</dbReference>
<dbReference type="RefSeq" id="WP_075073975.1">
    <property type="nucleotide sequence ID" value="NZ_DF967972.1"/>
</dbReference>
<dbReference type="InterPro" id="IPR003746">
    <property type="entry name" value="DUF167"/>
</dbReference>
<dbReference type="InterPro" id="IPR036591">
    <property type="entry name" value="YggU-like_sf"/>
</dbReference>
<dbReference type="SMART" id="SM01152">
    <property type="entry name" value="DUF167"/>
    <property type="match status" value="1"/>
</dbReference>
<proteinExistence type="inferred from homology"/>
<dbReference type="OrthoDB" id="164532at2"/>
<evidence type="ECO:0000313" key="3">
    <source>
        <dbReference type="EMBL" id="GAP14741.1"/>
    </source>
</evidence>
<protein>
    <recommendedName>
        <fullName evidence="2">UPF0235 protein LARV_02516</fullName>
    </recommendedName>
</protein>